<dbReference type="PROSITE" id="PS00630">
    <property type="entry name" value="IMP_2"/>
    <property type="match status" value="1"/>
</dbReference>
<gene>
    <name evidence="9" type="ORF">A176_005073</name>
</gene>
<dbReference type="CDD" id="cd01639">
    <property type="entry name" value="IMPase"/>
    <property type="match status" value="1"/>
</dbReference>
<dbReference type="InterPro" id="IPR033942">
    <property type="entry name" value="IMPase"/>
</dbReference>
<comment type="cofactor">
    <cofactor evidence="2 7 8">
        <name>Mg(2+)</name>
        <dbReference type="ChEBI" id="CHEBI:18420"/>
    </cofactor>
</comment>
<evidence type="ECO:0000313" key="9">
    <source>
        <dbReference type="EMBL" id="AKQ68161.1"/>
    </source>
</evidence>
<dbReference type="Gene3D" id="3.40.190.80">
    <property type="match status" value="1"/>
</dbReference>
<dbReference type="PATRIC" id="fig|1297742.4.peg.5118"/>
<dbReference type="GO" id="GO:0046872">
    <property type="term" value="F:metal ion binding"/>
    <property type="evidence" value="ECO:0007669"/>
    <property type="project" value="UniProtKB-KW"/>
</dbReference>
<dbReference type="EC" id="3.1.3.25" evidence="8"/>
<dbReference type="EMBL" id="CP012109">
    <property type="protein sequence ID" value="AKQ68161.1"/>
    <property type="molecule type" value="Genomic_DNA"/>
</dbReference>
<dbReference type="Proteomes" id="UP000009026">
    <property type="component" value="Chromosome"/>
</dbReference>
<evidence type="ECO:0000256" key="5">
    <source>
        <dbReference type="ARBA" id="ARBA00022801"/>
    </source>
</evidence>
<evidence type="ECO:0000313" key="10">
    <source>
        <dbReference type="Proteomes" id="UP000009026"/>
    </source>
</evidence>
<dbReference type="PANTHER" id="PTHR20854:SF4">
    <property type="entry name" value="INOSITOL-1-MONOPHOSPHATASE-RELATED"/>
    <property type="match status" value="1"/>
</dbReference>
<dbReference type="PANTHER" id="PTHR20854">
    <property type="entry name" value="INOSITOL MONOPHOSPHATASE"/>
    <property type="match status" value="1"/>
</dbReference>
<proteinExistence type="inferred from homology"/>
<dbReference type="GO" id="GO:0008934">
    <property type="term" value="F:inositol monophosphate 1-phosphatase activity"/>
    <property type="evidence" value="ECO:0007669"/>
    <property type="project" value="InterPro"/>
</dbReference>
<reference evidence="9 10" key="1">
    <citation type="journal article" date="2016" name="PLoS ONE">
        <title>Complete Genome Sequence and Comparative Genomics of a Novel Myxobacterium Myxococcus hansupus.</title>
        <authorList>
            <person name="Sharma G."/>
            <person name="Narwani T."/>
            <person name="Subramanian S."/>
        </authorList>
    </citation>
    <scope>NUCLEOTIDE SEQUENCE [LARGE SCALE GENOMIC DNA]</scope>
    <source>
        <strain evidence="10">mixupus</strain>
    </source>
</reference>
<dbReference type="RefSeq" id="WP_002637258.1">
    <property type="nucleotide sequence ID" value="NZ_CP012109.1"/>
</dbReference>
<feature type="binding site" evidence="7">
    <location>
        <position position="214"/>
    </location>
    <ligand>
        <name>Mg(2+)</name>
        <dbReference type="ChEBI" id="CHEBI:18420"/>
        <label>1</label>
        <note>catalytic</note>
    </ligand>
</feature>
<dbReference type="InterPro" id="IPR000760">
    <property type="entry name" value="Inositol_monophosphatase-like"/>
</dbReference>
<comment type="similarity">
    <text evidence="3 8">Belongs to the inositol monophosphatase superfamily.</text>
</comment>
<evidence type="ECO:0000256" key="8">
    <source>
        <dbReference type="RuleBase" id="RU364068"/>
    </source>
</evidence>
<sequence length="273" mass="29180">MSQESPASLRRTAEEGARLAGRILADRFLGERTIEFKGGIDLVTDADKASEEALLAFIRERHPDHAILAEESGATQGSDSLRWLVDPLDGTTNYSHRVPHFCVSVAVEGPGGVLAGVVYDPMLDELFSAARGQGATLNGRPLRASTVSTLDRALLCTGFPYDVRERPEGPVGLFSRLILHAQGMRRTGSAAMDLAYVAAGRFDGFFEFGLKPWDIAAGSLLVEEAGGVIRHISGAPFDVRRGDVIASAPALAPSLLAEAKRFVDGLRESPPRG</sequence>
<dbReference type="eggNOG" id="COG0483">
    <property type="taxonomic scope" value="Bacteria"/>
</dbReference>
<evidence type="ECO:0000256" key="2">
    <source>
        <dbReference type="ARBA" id="ARBA00001946"/>
    </source>
</evidence>
<keyword evidence="4 7" id="KW-0479">Metal-binding</keyword>
<dbReference type="FunFam" id="3.30.540.10:FF:000003">
    <property type="entry name" value="Inositol-1-monophosphatase"/>
    <property type="match status" value="1"/>
</dbReference>
<feature type="binding site" evidence="7">
    <location>
        <position position="86"/>
    </location>
    <ligand>
        <name>Mg(2+)</name>
        <dbReference type="ChEBI" id="CHEBI:18420"/>
        <label>1</label>
        <note>catalytic</note>
    </ligand>
</feature>
<keyword evidence="6 7" id="KW-0460">Magnesium</keyword>
<dbReference type="InterPro" id="IPR022337">
    <property type="entry name" value="Inositol_monophosphatase_SuhB"/>
</dbReference>
<dbReference type="AlphaFoldDB" id="A0A0H4WXM3"/>
<keyword evidence="10" id="KW-1185">Reference proteome</keyword>
<dbReference type="GO" id="GO:0007165">
    <property type="term" value="P:signal transduction"/>
    <property type="evidence" value="ECO:0007669"/>
    <property type="project" value="TreeGrafter"/>
</dbReference>
<dbReference type="Pfam" id="PF00459">
    <property type="entry name" value="Inositol_P"/>
    <property type="match status" value="1"/>
</dbReference>
<dbReference type="Gene3D" id="3.30.540.10">
    <property type="entry name" value="Fructose-1,6-Bisphosphatase, subunit A, domain 1"/>
    <property type="match status" value="1"/>
</dbReference>
<dbReference type="GO" id="GO:0006020">
    <property type="term" value="P:inositol metabolic process"/>
    <property type="evidence" value="ECO:0007669"/>
    <property type="project" value="TreeGrafter"/>
</dbReference>
<dbReference type="InterPro" id="IPR020583">
    <property type="entry name" value="Inositol_monoP_metal-BS"/>
</dbReference>
<organism evidence="9 10">
    <name type="scientific">Pseudomyxococcus hansupus</name>
    <dbReference type="NCBI Taxonomy" id="1297742"/>
    <lineage>
        <taxon>Bacteria</taxon>
        <taxon>Pseudomonadati</taxon>
        <taxon>Myxococcota</taxon>
        <taxon>Myxococcia</taxon>
        <taxon>Myxococcales</taxon>
        <taxon>Cystobacterineae</taxon>
        <taxon>Myxococcaceae</taxon>
        <taxon>Pseudomyxococcus</taxon>
    </lineage>
</organism>
<feature type="binding site" evidence="7">
    <location>
        <position position="88"/>
    </location>
    <ligand>
        <name>Mg(2+)</name>
        <dbReference type="ChEBI" id="CHEBI:18420"/>
        <label>1</label>
        <note>catalytic</note>
    </ligand>
</feature>
<dbReference type="SUPFAM" id="SSF56655">
    <property type="entry name" value="Carbohydrate phosphatase"/>
    <property type="match status" value="1"/>
</dbReference>
<keyword evidence="5 8" id="KW-0378">Hydrolase</keyword>
<feature type="binding site" evidence="7">
    <location>
        <position position="70"/>
    </location>
    <ligand>
        <name>Mg(2+)</name>
        <dbReference type="ChEBI" id="CHEBI:18420"/>
        <label>1</label>
        <note>catalytic</note>
    </ligand>
</feature>
<dbReference type="PRINTS" id="PR01959">
    <property type="entry name" value="SBIMPHPHTASE"/>
</dbReference>
<dbReference type="InterPro" id="IPR020550">
    <property type="entry name" value="Inositol_monophosphatase_CS"/>
</dbReference>
<dbReference type="KEGG" id="mym:A176_005073"/>
<dbReference type="OrthoDB" id="9785695at2"/>
<accession>A0A0H4WXM3</accession>
<evidence type="ECO:0000256" key="4">
    <source>
        <dbReference type="ARBA" id="ARBA00022723"/>
    </source>
</evidence>
<protein>
    <recommendedName>
        <fullName evidence="8">Inositol-1-monophosphatase</fullName>
        <ecNumber evidence="8">3.1.3.25</ecNumber>
    </recommendedName>
</protein>
<evidence type="ECO:0000256" key="3">
    <source>
        <dbReference type="ARBA" id="ARBA00009759"/>
    </source>
</evidence>
<evidence type="ECO:0000256" key="7">
    <source>
        <dbReference type="PIRSR" id="PIRSR600760-2"/>
    </source>
</evidence>
<dbReference type="PROSITE" id="PS00629">
    <property type="entry name" value="IMP_1"/>
    <property type="match status" value="1"/>
</dbReference>
<dbReference type="GO" id="GO:0046854">
    <property type="term" value="P:phosphatidylinositol phosphate biosynthetic process"/>
    <property type="evidence" value="ECO:0007669"/>
    <property type="project" value="InterPro"/>
</dbReference>
<dbReference type="PRINTS" id="PR00377">
    <property type="entry name" value="IMPHPHTASES"/>
</dbReference>
<evidence type="ECO:0000256" key="6">
    <source>
        <dbReference type="ARBA" id="ARBA00022842"/>
    </source>
</evidence>
<comment type="catalytic activity">
    <reaction evidence="1 8">
        <text>a myo-inositol phosphate + H2O = myo-inositol + phosphate</text>
        <dbReference type="Rhea" id="RHEA:24056"/>
        <dbReference type="ChEBI" id="CHEBI:15377"/>
        <dbReference type="ChEBI" id="CHEBI:17268"/>
        <dbReference type="ChEBI" id="CHEBI:43474"/>
        <dbReference type="ChEBI" id="CHEBI:84139"/>
        <dbReference type="EC" id="3.1.3.25"/>
    </reaction>
</comment>
<feature type="binding site" evidence="7">
    <location>
        <position position="89"/>
    </location>
    <ligand>
        <name>Mg(2+)</name>
        <dbReference type="ChEBI" id="CHEBI:18420"/>
        <label>1</label>
        <note>catalytic</note>
    </ligand>
</feature>
<dbReference type="STRING" id="1297742.A176_005073"/>
<name>A0A0H4WXM3_9BACT</name>
<evidence type="ECO:0000256" key="1">
    <source>
        <dbReference type="ARBA" id="ARBA00001033"/>
    </source>
</evidence>